<dbReference type="WBParaSite" id="PgR006_g071_t01">
    <property type="protein sequence ID" value="PgR006_g071_t01"/>
    <property type="gene ID" value="PgR006_g071"/>
</dbReference>
<accession>A0A915AE81</accession>
<reference evidence="2" key="1">
    <citation type="submission" date="2022-11" db="UniProtKB">
        <authorList>
            <consortium name="WormBaseParasite"/>
        </authorList>
    </citation>
    <scope>IDENTIFICATION</scope>
</reference>
<dbReference type="Proteomes" id="UP000887569">
    <property type="component" value="Unplaced"/>
</dbReference>
<organism evidence="1 2">
    <name type="scientific">Parascaris univalens</name>
    <name type="common">Nematode worm</name>
    <dbReference type="NCBI Taxonomy" id="6257"/>
    <lineage>
        <taxon>Eukaryota</taxon>
        <taxon>Metazoa</taxon>
        <taxon>Ecdysozoa</taxon>
        <taxon>Nematoda</taxon>
        <taxon>Chromadorea</taxon>
        <taxon>Rhabditida</taxon>
        <taxon>Spirurina</taxon>
        <taxon>Ascaridomorpha</taxon>
        <taxon>Ascaridoidea</taxon>
        <taxon>Ascarididae</taxon>
        <taxon>Parascaris</taxon>
    </lineage>
</organism>
<name>A0A915AE81_PARUN</name>
<keyword evidence="1" id="KW-1185">Reference proteome</keyword>
<proteinExistence type="predicted"/>
<dbReference type="AlphaFoldDB" id="A0A915AE81"/>
<protein>
    <submittedName>
        <fullName evidence="2">Uncharacterized protein</fullName>
    </submittedName>
</protein>
<sequence>MKRLRRNWLKQKQPNKKISSYTTLMGIRHVEAKIFNRMKMLDMDVFNTLLSPTGRGCFIVGVKCSK</sequence>
<evidence type="ECO:0000313" key="2">
    <source>
        <dbReference type="WBParaSite" id="PgR006_g071_t01"/>
    </source>
</evidence>
<evidence type="ECO:0000313" key="1">
    <source>
        <dbReference type="Proteomes" id="UP000887569"/>
    </source>
</evidence>